<dbReference type="Proteomes" id="UP000281726">
    <property type="component" value="Unassembled WGS sequence"/>
</dbReference>
<dbReference type="AlphaFoldDB" id="A0A3A9ZR96"/>
<proteinExistence type="predicted"/>
<evidence type="ECO:0000313" key="2">
    <source>
        <dbReference type="EMBL" id="RKN50691.1"/>
    </source>
</evidence>
<evidence type="ECO:0000259" key="1">
    <source>
        <dbReference type="Pfam" id="PF12697"/>
    </source>
</evidence>
<protein>
    <submittedName>
        <fullName evidence="2">Alpha/beta hydrolase</fullName>
    </submittedName>
</protein>
<sequence>METTVTSPDGTRIAYQQAGSGPPLILIDAAGHFRANSPLGELAELLTDHFTVVRYDRRGRGASGDTPPYTPHREVEDLAALIGAVGGPAALYGYSSGCLVALHAAAAGLPVRRLALLEPPIEPARDDPAQRAFATRLRSLTGVDAVEFFLESIGLPADVLAGMRDTPHWTAMVSVAHTLAYDSMLSEATDADLLRRVTAPALVLDSAGSTGELTGMAATAAALLPHATHRSLPGQWHGVPATTLAPALTDFLR</sequence>
<dbReference type="SUPFAM" id="SSF53474">
    <property type="entry name" value="alpha/beta-Hydrolases"/>
    <property type="match status" value="1"/>
</dbReference>
<reference evidence="2 3" key="1">
    <citation type="journal article" date="2004" name="Syst. Appl. Microbiol.">
        <title>Cryptoendolithic actinomycetes from antarctic sandstone rock samples: Micromonospora endolithica sp. nov. and two isolates related to Micromonospora coerulea Jensen 1932.</title>
        <authorList>
            <person name="Hirsch P."/>
            <person name="Mevs U."/>
            <person name="Kroppenstedt R.M."/>
            <person name="Schumann P."/>
            <person name="Stackebrandt E."/>
        </authorList>
    </citation>
    <scope>NUCLEOTIDE SEQUENCE [LARGE SCALE GENOMIC DNA]</scope>
    <source>
        <strain evidence="2 3">JCM 12677</strain>
    </source>
</reference>
<gene>
    <name evidence="2" type="ORF">D7223_02690</name>
</gene>
<dbReference type="InterPro" id="IPR029058">
    <property type="entry name" value="AB_hydrolase_fold"/>
</dbReference>
<comment type="caution">
    <text evidence="2">The sequence shown here is derived from an EMBL/GenBank/DDBJ whole genome shotgun (WGS) entry which is preliminary data.</text>
</comment>
<dbReference type="GO" id="GO:0016787">
    <property type="term" value="F:hydrolase activity"/>
    <property type="evidence" value="ECO:0007669"/>
    <property type="project" value="UniProtKB-KW"/>
</dbReference>
<name>A0A3A9ZR96_9ACTN</name>
<evidence type="ECO:0000313" key="3">
    <source>
        <dbReference type="Proteomes" id="UP000281726"/>
    </source>
</evidence>
<dbReference type="RefSeq" id="WP_120724390.1">
    <property type="nucleotide sequence ID" value="NZ_RBAK01000001.1"/>
</dbReference>
<organism evidence="2 3">
    <name type="scientific">Micromonospora endolithica</name>
    <dbReference type="NCBI Taxonomy" id="230091"/>
    <lineage>
        <taxon>Bacteria</taxon>
        <taxon>Bacillati</taxon>
        <taxon>Actinomycetota</taxon>
        <taxon>Actinomycetes</taxon>
        <taxon>Micromonosporales</taxon>
        <taxon>Micromonosporaceae</taxon>
        <taxon>Micromonospora</taxon>
    </lineage>
</organism>
<accession>A0A3A9ZR96</accession>
<dbReference type="Gene3D" id="3.40.50.1820">
    <property type="entry name" value="alpha/beta hydrolase"/>
    <property type="match status" value="1"/>
</dbReference>
<dbReference type="OrthoDB" id="63519at2"/>
<keyword evidence="2" id="KW-0378">Hydrolase</keyword>
<dbReference type="Pfam" id="PF12697">
    <property type="entry name" value="Abhydrolase_6"/>
    <property type="match status" value="1"/>
</dbReference>
<keyword evidence="3" id="KW-1185">Reference proteome</keyword>
<dbReference type="InterPro" id="IPR000073">
    <property type="entry name" value="AB_hydrolase_1"/>
</dbReference>
<dbReference type="EMBL" id="RBAK01000001">
    <property type="protein sequence ID" value="RKN50691.1"/>
    <property type="molecule type" value="Genomic_DNA"/>
</dbReference>
<feature type="domain" description="AB hydrolase-1" evidence="1">
    <location>
        <begin position="33"/>
        <end position="237"/>
    </location>
</feature>